<dbReference type="GO" id="GO:0004519">
    <property type="term" value="F:endonuclease activity"/>
    <property type="evidence" value="ECO:0007669"/>
    <property type="project" value="UniProtKB-KW"/>
</dbReference>
<dbReference type="GO" id="GO:0045910">
    <property type="term" value="P:negative regulation of DNA recombination"/>
    <property type="evidence" value="ECO:0007669"/>
    <property type="project" value="InterPro"/>
</dbReference>
<dbReference type="GO" id="GO:0030983">
    <property type="term" value="F:mismatched DNA binding"/>
    <property type="evidence" value="ECO:0007669"/>
    <property type="project" value="InterPro"/>
</dbReference>
<dbReference type="InterPro" id="IPR005747">
    <property type="entry name" value="MutS2"/>
</dbReference>
<dbReference type="eggNOG" id="COG1193">
    <property type="taxonomic scope" value="Bacteria"/>
</dbReference>
<dbReference type="PROSITE" id="PS00486">
    <property type="entry name" value="DNA_MISMATCH_REPAIR_2"/>
    <property type="match status" value="1"/>
</dbReference>
<dbReference type="GO" id="GO:0140664">
    <property type="term" value="F:ATP-dependent DNA damage sensor activity"/>
    <property type="evidence" value="ECO:0007669"/>
    <property type="project" value="InterPro"/>
</dbReference>
<sequence length="649" mass="72184">MNKKYYETLEFNKVLDILEECALSDKAKHRIKKLEPYMSESEVSRHLNETSEARLIMEHYGTPPLSCMEDLEKSLVLLGKGSMLMPEQLGNIAQFFTSCRRLKSYLKKAEASFTAVASYGNSIYDLSDIEDEINRIIRGSQVVDNASSVLADIRRKIANAETQVKSKLDSLLRNNKIWFSESFVSIRNGHYTLPVKKEYKNQVKGSVVDISQSGSTYFIEPSSVGKFQEEVGILRIEEENEVRRILYVLTALVEENLPYININIEAMETLDFIFAKAKLSIAMKASPLPVSIERKVEIKSGRHPLLKADTIVPLDFHIGGNYKGVIITGPNTGGKTVALKTIGLLSVMAQCGLHVPAEGGCFTMNNYVLCDIGDGQSITENLSTFSSHMTNIIQILKLANDQSLVLLDELGSGTDPAEGMGLAIAILEELAGKNCLFVATTHYPEIKDFAKSTPGLVNARMAFDLQSLLPLYKLEIGEAGESCALYIARRLGLPLRMIERASIAAYGSTVPMAYTEDSGSTVTPSKEIQQIKVPNKIVRKPDTKKTPDTLQSNTFNIGDSVMVYPQKMIGIVYQKANEKGDVGVQVKDKKLLINHKRLKLHVPASELYPENYDFSIIFDSVENRKKRHSLGRKHDPSIIIETWNEDGGQ</sequence>
<dbReference type="NCBIfam" id="TIGR01069">
    <property type="entry name" value="mutS2"/>
    <property type="match status" value="1"/>
</dbReference>
<keyword evidence="8" id="KW-1185">Reference proteome</keyword>
<dbReference type="SUPFAM" id="SSF52540">
    <property type="entry name" value="P-loop containing nucleoside triphosphate hydrolases"/>
    <property type="match status" value="1"/>
</dbReference>
<keyword evidence="4" id="KW-0238">DNA-binding</keyword>
<dbReference type="SUPFAM" id="SSF48334">
    <property type="entry name" value="DNA repair protein MutS, domain III"/>
    <property type="match status" value="1"/>
</dbReference>
<evidence type="ECO:0000259" key="6">
    <source>
        <dbReference type="PROSITE" id="PS00486"/>
    </source>
</evidence>
<evidence type="ECO:0000256" key="1">
    <source>
        <dbReference type="ARBA" id="ARBA00022722"/>
    </source>
</evidence>
<dbReference type="PANTHER" id="PTHR48466">
    <property type="entry name" value="OS10G0509000 PROTEIN-RELATED"/>
    <property type="match status" value="1"/>
</dbReference>
<dbReference type="AlphaFoldDB" id="A0A0L6JUC5"/>
<comment type="caution">
    <text evidence="7">The sequence shown here is derived from an EMBL/GenBank/DDBJ whole genome shotgun (WGS) entry which is preliminary data.</text>
</comment>
<evidence type="ECO:0000313" key="8">
    <source>
        <dbReference type="Proteomes" id="UP000036923"/>
    </source>
</evidence>
<dbReference type="InterPro" id="IPR003593">
    <property type="entry name" value="AAA+_ATPase"/>
</dbReference>
<keyword evidence="2" id="KW-0547">Nucleotide-binding</keyword>
<feature type="domain" description="DNA mismatch repair proteins mutS family" evidence="6">
    <location>
        <begin position="403"/>
        <end position="419"/>
    </location>
</feature>
<reference evidence="8" key="1">
    <citation type="submission" date="2015-07" db="EMBL/GenBank/DDBJ databases">
        <title>Near-Complete Genome Sequence of the Cellulolytic Bacterium Bacteroides (Pseudobacteroides) cellulosolvens ATCC 35603.</title>
        <authorList>
            <person name="Dassa B."/>
            <person name="Utturkar S.M."/>
            <person name="Klingeman D.M."/>
            <person name="Hurt R.A."/>
            <person name="Keller M."/>
            <person name="Xu J."/>
            <person name="Reddy Y.H.K."/>
            <person name="Borovok I."/>
            <person name="Grinberg I.R."/>
            <person name="Lamed R."/>
            <person name="Zhivin O."/>
            <person name="Bayer E.A."/>
            <person name="Brown S.D."/>
        </authorList>
    </citation>
    <scope>NUCLEOTIDE SEQUENCE [LARGE SCALE GENOMIC DNA]</scope>
    <source>
        <strain evidence="8">DSM 2933</strain>
    </source>
</reference>
<protein>
    <submittedName>
        <fullName evidence="7">DNA mismatch repair protein MutS domain protein</fullName>
    </submittedName>
</protein>
<dbReference type="PANTHER" id="PTHR48466:SF2">
    <property type="entry name" value="OS10G0509000 PROTEIN"/>
    <property type="match status" value="1"/>
</dbReference>
<keyword evidence="1" id="KW-0378">Hydrolase</keyword>
<dbReference type="Proteomes" id="UP000036923">
    <property type="component" value="Unassembled WGS sequence"/>
</dbReference>
<dbReference type="Gene3D" id="3.40.50.300">
    <property type="entry name" value="P-loop containing nucleotide triphosphate hydrolases"/>
    <property type="match status" value="1"/>
</dbReference>
<dbReference type="STRING" id="398512.Bccel_4697"/>
<gene>
    <name evidence="7" type="ORF">Bccel_4697</name>
</gene>
<proteinExistence type="predicted"/>
<dbReference type="PIRSF" id="PIRSF005814">
    <property type="entry name" value="MutS_YshD"/>
    <property type="match status" value="1"/>
</dbReference>
<dbReference type="InterPro" id="IPR036187">
    <property type="entry name" value="DNA_mismatch_repair_MutS_sf"/>
</dbReference>
<keyword evidence="5" id="KW-0175">Coiled coil</keyword>
<dbReference type="InterPro" id="IPR027417">
    <property type="entry name" value="P-loop_NTPase"/>
</dbReference>
<evidence type="ECO:0000256" key="4">
    <source>
        <dbReference type="ARBA" id="ARBA00023125"/>
    </source>
</evidence>
<evidence type="ECO:0000256" key="2">
    <source>
        <dbReference type="ARBA" id="ARBA00022741"/>
    </source>
</evidence>
<dbReference type="InterPro" id="IPR045076">
    <property type="entry name" value="MutS"/>
</dbReference>
<feature type="coiled-coil region" evidence="5">
    <location>
        <begin position="143"/>
        <end position="170"/>
    </location>
</feature>
<dbReference type="GO" id="GO:0006298">
    <property type="term" value="P:mismatch repair"/>
    <property type="evidence" value="ECO:0007669"/>
    <property type="project" value="InterPro"/>
</dbReference>
<accession>A0A0L6JUC5</accession>
<dbReference type="PATRIC" id="fig|398512.5.peg.4922"/>
<evidence type="ECO:0000313" key="7">
    <source>
        <dbReference type="EMBL" id="KNY29423.1"/>
    </source>
</evidence>
<dbReference type="InterPro" id="IPR007696">
    <property type="entry name" value="DNA_mismatch_repair_MutS_core"/>
</dbReference>
<name>A0A0L6JUC5_9FIRM</name>
<dbReference type="OrthoDB" id="9808166at2"/>
<dbReference type="InterPro" id="IPR000432">
    <property type="entry name" value="DNA_mismatch_repair_MutS_C"/>
</dbReference>
<keyword evidence="3" id="KW-0067">ATP-binding</keyword>
<keyword evidence="1" id="KW-0540">Nuclease</keyword>
<dbReference type="Pfam" id="PF00488">
    <property type="entry name" value="MutS_V"/>
    <property type="match status" value="1"/>
</dbReference>
<organism evidence="7 8">
    <name type="scientific">Pseudobacteroides cellulosolvens ATCC 35603 = DSM 2933</name>
    <dbReference type="NCBI Taxonomy" id="398512"/>
    <lineage>
        <taxon>Bacteria</taxon>
        <taxon>Bacillati</taxon>
        <taxon>Bacillota</taxon>
        <taxon>Clostridia</taxon>
        <taxon>Eubacteriales</taxon>
        <taxon>Oscillospiraceae</taxon>
        <taxon>Pseudobacteroides</taxon>
    </lineage>
</organism>
<dbReference type="RefSeq" id="WP_036935584.1">
    <property type="nucleotide sequence ID" value="NZ_JQKC01000001.1"/>
</dbReference>
<dbReference type="SMART" id="SM00382">
    <property type="entry name" value="AAA"/>
    <property type="match status" value="1"/>
</dbReference>
<evidence type="ECO:0000256" key="3">
    <source>
        <dbReference type="ARBA" id="ARBA00022840"/>
    </source>
</evidence>
<evidence type="ECO:0000256" key="5">
    <source>
        <dbReference type="SAM" id="Coils"/>
    </source>
</evidence>
<dbReference type="SMART" id="SM00534">
    <property type="entry name" value="MUTSac"/>
    <property type="match status" value="1"/>
</dbReference>
<dbReference type="EMBL" id="LGTC01000001">
    <property type="protein sequence ID" value="KNY29423.1"/>
    <property type="molecule type" value="Genomic_DNA"/>
</dbReference>
<dbReference type="GO" id="GO:0005524">
    <property type="term" value="F:ATP binding"/>
    <property type="evidence" value="ECO:0007669"/>
    <property type="project" value="UniProtKB-KW"/>
</dbReference>
<dbReference type="GO" id="GO:0016887">
    <property type="term" value="F:ATP hydrolysis activity"/>
    <property type="evidence" value="ECO:0007669"/>
    <property type="project" value="InterPro"/>
</dbReference>
<dbReference type="SMART" id="SM00533">
    <property type="entry name" value="MUTSd"/>
    <property type="match status" value="1"/>
</dbReference>